<feature type="transmembrane region" description="Helical" evidence="6">
    <location>
        <begin position="96"/>
        <end position="119"/>
    </location>
</feature>
<feature type="transmembrane region" description="Helical" evidence="6">
    <location>
        <begin position="139"/>
        <end position="164"/>
    </location>
</feature>
<feature type="transmembrane region" description="Helical" evidence="6">
    <location>
        <begin position="214"/>
        <end position="240"/>
    </location>
</feature>
<feature type="transmembrane region" description="Helical" evidence="6">
    <location>
        <begin position="64"/>
        <end position="84"/>
    </location>
</feature>
<keyword evidence="5 6" id="KW-0472">Membrane</keyword>
<evidence type="ECO:0000256" key="4">
    <source>
        <dbReference type="ARBA" id="ARBA00022989"/>
    </source>
</evidence>
<dbReference type="InterPro" id="IPR022791">
    <property type="entry name" value="L-PG_synthase/AglD"/>
</dbReference>
<evidence type="ECO:0000256" key="2">
    <source>
        <dbReference type="ARBA" id="ARBA00022475"/>
    </source>
</evidence>
<reference evidence="7 8" key="1">
    <citation type="submission" date="2016-10" db="EMBL/GenBank/DDBJ databases">
        <authorList>
            <person name="Varghese N."/>
            <person name="Submissions S."/>
        </authorList>
    </citation>
    <scope>NUCLEOTIDE SEQUENCE [LARGE SCALE GENOMIC DNA]</scope>
    <source>
        <strain evidence="7 8">CIP 109853</strain>
    </source>
</reference>
<keyword evidence="2" id="KW-1003">Cell membrane</keyword>
<comment type="subcellular location">
    <subcellularLocation>
        <location evidence="1">Cell membrane</location>
        <topology evidence="1">Multi-pass membrane protein</topology>
    </subcellularLocation>
</comment>
<dbReference type="Pfam" id="PF03706">
    <property type="entry name" value="LPG_synthase_TM"/>
    <property type="match status" value="1"/>
</dbReference>
<dbReference type="RefSeq" id="WP_069517241.1">
    <property type="nucleotide sequence ID" value="NZ_FOFP01000009.1"/>
</dbReference>
<gene>
    <name evidence="7" type="ORF">SAMN05216600_109110</name>
</gene>
<feature type="transmembrane region" description="Helical" evidence="6">
    <location>
        <begin position="289"/>
        <end position="315"/>
    </location>
</feature>
<comment type="caution">
    <text evidence="7">The sequence shown here is derived from an EMBL/GenBank/DDBJ whole genome shotgun (WGS) entry which is preliminary data.</text>
</comment>
<evidence type="ECO:0000256" key="5">
    <source>
        <dbReference type="ARBA" id="ARBA00023136"/>
    </source>
</evidence>
<keyword evidence="8" id="KW-1185">Reference proteome</keyword>
<dbReference type="Proteomes" id="UP000198512">
    <property type="component" value="Unassembled WGS sequence"/>
</dbReference>
<sequence>MSAADSTLDGAPEQQTGNPKWRWAKRILTLCLFILVPVLLFMLIKNLDWQEVRSALLSYKASTLLLALGICALSYLAYCCFDLIGRHYTRHKLPALQTLPVTFVCYAFNLNLSSWVGGIALRYRLYSRLGLDVPTITKILSISLITNWLGYMLLAGAVFALGFVKLPGSWEVGSTGLRIIGVGLLLAASTYLLACQFSRRRTWHFRQVELTLPSLRMAVIQACLGALNWSLMAALIYVLLPSEAFYPSILGILLISSIAGVVTHIPAGLGVLEAVFIALLQHQMPQSTILAALIGYRAIYFLLPLALACIVYLILEKRARHLRK</sequence>
<protein>
    <recommendedName>
        <fullName evidence="9">Lysylphosphatidylglycerol synthase TM region</fullName>
    </recommendedName>
</protein>
<organism evidence="7 8">
    <name type="scientific">Pseudomonas cuatrocienegasensis</name>
    <dbReference type="NCBI Taxonomy" id="543360"/>
    <lineage>
        <taxon>Bacteria</taxon>
        <taxon>Pseudomonadati</taxon>
        <taxon>Pseudomonadota</taxon>
        <taxon>Gammaproteobacteria</taxon>
        <taxon>Pseudomonadales</taxon>
        <taxon>Pseudomonadaceae</taxon>
        <taxon>Pseudomonas</taxon>
    </lineage>
</organism>
<evidence type="ECO:0008006" key="9">
    <source>
        <dbReference type="Google" id="ProtNLM"/>
    </source>
</evidence>
<name>A0ABY1BFN5_9PSED</name>
<evidence type="ECO:0000313" key="7">
    <source>
        <dbReference type="EMBL" id="SEQ74611.1"/>
    </source>
</evidence>
<evidence type="ECO:0000256" key="6">
    <source>
        <dbReference type="SAM" id="Phobius"/>
    </source>
</evidence>
<feature type="transmembrane region" description="Helical" evidence="6">
    <location>
        <begin position="176"/>
        <end position="194"/>
    </location>
</feature>
<feature type="transmembrane region" description="Helical" evidence="6">
    <location>
        <begin position="27"/>
        <end position="44"/>
    </location>
</feature>
<evidence type="ECO:0000313" key="8">
    <source>
        <dbReference type="Proteomes" id="UP000198512"/>
    </source>
</evidence>
<evidence type="ECO:0000256" key="1">
    <source>
        <dbReference type="ARBA" id="ARBA00004651"/>
    </source>
</evidence>
<accession>A0ABY1BFN5</accession>
<keyword evidence="3 6" id="KW-0812">Transmembrane</keyword>
<dbReference type="PANTHER" id="PTHR39087">
    <property type="entry name" value="UPF0104 MEMBRANE PROTEIN MJ1595"/>
    <property type="match status" value="1"/>
</dbReference>
<proteinExistence type="predicted"/>
<dbReference type="PANTHER" id="PTHR39087:SF2">
    <property type="entry name" value="UPF0104 MEMBRANE PROTEIN MJ1595"/>
    <property type="match status" value="1"/>
</dbReference>
<keyword evidence="4 6" id="KW-1133">Transmembrane helix</keyword>
<evidence type="ECO:0000256" key="3">
    <source>
        <dbReference type="ARBA" id="ARBA00022692"/>
    </source>
</evidence>
<dbReference type="EMBL" id="FOFP01000009">
    <property type="protein sequence ID" value="SEQ74611.1"/>
    <property type="molecule type" value="Genomic_DNA"/>
</dbReference>
<feature type="transmembrane region" description="Helical" evidence="6">
    <location>
        <begin position="252"/>
        <end position="277"/>
    </location>
</feature>